<feature type="transmembrane region" description="Helical" evidence="2">
    <location>
        <begin position="169"/>
        <end position="191"/>
    </location>
</feature>
<dbReference type="Proteomes" id="UP000585905">
    <property type="component" value="Unassembled WGS sequence"/>
</dbReference>
<evidence type="ECO:0000256" key="2">
    <source>
        <dbReference type="SAM" id="Phobius"/>
    </source>
</evidence>
<keyword evidence="4" id="KW-1185">Reference proteome</keyword>
<feature type="region of interest" description="Disordered" evidence="1">
    <location>
        <begin position="395"/>
        <end position="415"/>
    </location>
</feature>
<evidence type="ECO:0000313" key="3">
    <source>
        <dbReference type="EMBL" id="MBA8847865.1"/>
    </source>
</evidence>
<keyword evidence="2" id="KW-1133">Transmembrane helix</keyword>
<sequence>MTESARRSRSRSRSPWNADPLSWLATDWLPIACAVYAGVESLVMLLLLGQAGGRPLVQAAAAGLAVGAFLLIHITTRPHRGPLREPVAWLAVALVLGGLALSAAGYAGAVFRIELWFAPASVALLLIALTPFSTTLQLARYGAVSVAFTAFATLVLADRAPLGWPVPVTVFLVVLQIVLATVGCIVFVSVVTRLFETWNERPLGLDGESPDADHRERALAASGSGPALVDRVDADMSARLAAPMRLLHDVLDRGAVTERDSARARELAAALRTGLIAEAEDTWLARLVRGRPIEVDDPGRLAERLSLPQRTALRAMLDALLAQPDSGFVAGRVELKAADRGTVAVALRIISTLPEGRRVTFLAPYYVTLQAAVDDIRWRNGTTLEVDFEVPVTDAPPRAVVQRSPAPPPDRPRAT</sequence>
<protein>
    <submittedName>
        <fullName evidence="3">Uncharacterized protein</fullName>
    </submittedName>
</protein>
<feature type="transmembrane region" description="Helical" evidence="2">
    <location>
        <begin position="87"/>
        <end position="109"/>
    </location>
</feature>
<dbReference type="EMBL" id="JACGWX010000003">
    <property type="protein sequence ID" value="MBA8847865.1"/>
    <property type="molecule type" value="Genomic_DNA"/>
</dbReference>
<dbReference type="RefSeq" id="WP_182490690.1">
    <property type="nucleotide sequence ID" value="NZ_BAAAOV010000001.1"/>
</dbReference>
<organism evidence="3 4">
    <name type="scientific">Microcella alkalica</name>
    <dbReference type="NCBI Taxonomy" id="355930"/>
    <lineage>
        <taxon>Bacteria</taxon>
        <taxon>Bacillati</taxon>
        <taxon>Actinomycetota</taxon>
        <taxon>Actinomycetes</taxon>
        <taxon>Micrococcales</taxon>
        <taxon>Microbacteriaceae</taxon>
        <taxon>Microcella</taxon>
    </lineage>
</organism>
<feature type="transmembrane region" description="Helical" evidence="2">
    <location>
        <begin position="21"/>
        <end position="49"/>
    </location>
</feature>
<comment type="caution">
    <text evidence="3">The sequence shown here is derived from an EMBL/GenBank/DDBJ whole genome shotgun (WGS) entry which is preliminary data.</text>
</comment>
<evidence type="ECO:0000256" key="1">
    <source>
        <dbReference type="SAM" id="MobiDB-lite"/>
    </source>
</evidence>
<accession>A0A839EEY1</accession>
<gene>
    <name evidence="3" type="ORF">FHX53_001457</name>
</gene>
<proteinExistence type="predicted"/>
<name>A0A839EEY1_9MICO</name>
<evidence type="ECO:0000313" key="4">
    <source>
        <dbReference type="Proteomes" id="UP000585905"/>
    </source>
</evidence>
<feature type="transmembrane region" description="Helical" evidence="2">
    <location>
        <begin position="139"/>
        <end position="157"/>
    </location>
</feature>
<feature type="transmembrane region" description="Helical" evidence="2">
    <location>
        <begin position="115"/>
        <end position="132"/>
    </location>
</feature>
<reference evidence="3 4" key="1">
    <citation type="submission" date="2020-07" db="EMBL/GenBank/DDBJ databases">
        <title>Sequencing the genomes of 1000 actinobacteria strains.</title>
        <authorList>
            <person name="Klenk H.-P."/>
        </authorList>
    </citation>
    <scope>NUCLEOTIDE SEQUENCE [LARGE SCALE GENOMIC DNA]</scope>
    <source>
        <strain evidence="3 4">DSM 19663</strain>
    </source>
</reference>
<keyword evidence="2" id="KW-0812">Transmembrane</keyword>
<keyword evidence="2" id="KW-0472">Membrane</keyword>
<dbReference type="AlphaFoldDB" id="A0A839EEY1"/>
<feature type="transmembrane region" description="Helical" evidence="2">
    <location>
        <begin position="55"/>
        <end position="75"/>
    </location>
</feature>